<comment type="caution">
    <text evidence="3">The sequence shown here is derived from an EMBL/GenBank/DDBJ whole genome shotgun (WGS) entry which is preliminary data.</text>
</comment>
<dbReference type="PANTHER" id="PTHR33744:SF7">
    <property type="entry name" value="PUCR FAMILY TRANSCRIPTIONAL REGULATOR"/>
    <property type="match status" value="1"/>
</dbReference>
<name>A0AB73B8I1_CORFL</name>
<dbReference type="Pfam" id="PF13556">
    <property type="entry name" value="HTH_30"/>
    <property type="match status" value="1"/>
</dbReference>
<feature type="domain" description="Purine catabolism PurC-like" evidence="1">
    <location>
        <begin position="44"/>
        <end position="135"/>
    </location>
</feature>
<evidence type="ECO:0000259" key="2">
    <source>
        <dbReference type="Pfam" id="PF13556"/>
    </source>
</evidence>
<dbReference type="EMBL" id="BJNB01000018">
    <property type="protein sequence ID" value="GEB97845.1"/>
    <property type="molecule type" value="Genomic_DNA"/>
</dbReference>
<dbReference type="Gene3D" id="1.10.10.2840">
    <property type="entry name" value="PucR C-terminal helix-turn-helix domain"/>
    <property type="match status" value="1"/>
</dbReference>
<gene>
    <name evidence="3" type="ORF">CFL01nite_13400</name>
</gene>
<evidence type="ECO:0000313" key="3">
    <source>
        <dbReference type="EMBL" id="GEB97845.1"/>
    </source>
</evidence>
<dbReference type="AlphaFoldDB" id="A0AB73B8I1"/>
<dbReference type="InterPro" id="IPR025736">
    <property type="entry name" value="PucR_C-HTH_dom"/>
</dbReference>
<dbReference type="PANTHER" id="PTHR33744">
    <property type="entry name" value="CARBOHYDRATE DIACID REGULATOR"/>
    <property type="match status" value="1"/>
</dbReference>
<evidence type="ECO:0000259" key="1">
    <source>
        <dbReference type="Pfam" id="PF07905"/>
    </source>
</evidence>
<feature type="domain" description="PucR C-terminal helix-turn-helix" evidence="2">
    <location>
        <begin position="450"/>
        <end position="504"/>
    </location>
</feature>
<dbReference type="InterPro" id="IPR042070">
    <property type="entry name" value="PucR_C-HTH_sf"/>
</dbReference>
<sequence length="511" mass="55854">MKVSKNLEVSLPVSQQRLSLSWLLSDERLGLRLIVTGQPWFWSIQSIELPDPGEYIDEGAIILLTGLGFADEPELFSGYAEILANKGAVGIGFGTGLRFDHVPPELIRAAQSKGLTLFEVPLPTPFISLTKKVQDERVRLARLQQESLLAAQEELNVAGGLGVRKLIQQASSQLQASLCIVDSDGRLISSHGIMAPQALKVAKCCLATKKTTSSAGNYEDSNYLIHRLDAHGDRFHLLVILAARQFNSYDRSIVKHCAGLADILVQRPASLRKARSELHTLALATLLGENSSSEILARVFESAADTTGRVRAAVVCGASEHFLNRALTHFDAELAAANRYLFSLEVGSASTLLLFRGTRTPAEIREFFGPNAKSLRIAVGAPMHWSTLNLKIVEDLTVAARTLELGTLIGPQYVGTNWIAQAPVRKALDARSRQTIDRLIEHDTVHDTELVATLEAYLRAAGSLSATASATRVHRHTIRSRIELIAEICEVDLRDPFTRAELLLIILSRSA</sequence>
<dbReference type="Proteomes" id="UP000315353">
    <property type="component" value="Unassembled WGS sequence"/>
</dbReference>
<protein>
    <recommendedName>
        <fullName evidence="5">PucR family transcriptional regulator</fullName>
    </recommendedName>
</protein>
<dbReference type="InterPro" id="IPR012914">
    <property type="entry name" value="PucR_dom"/>
</dbReference>
<dbReference type="Pfam" id="PF07905">
    <property type="entry name" value="PucR"/>
    <property type="match status" value="1"/>
</dbReference>
<dbReference type="InterPro" id="IPR051448">
    <property type="entry name" value="CdaR-like_regulators"/>
</dbReference>
<proteinExistence type="predicted"/>
<organism evidence="3 4">
    <name type="scientific">Corynebacterium flavescens</name>
    <dbReference type="NCBI Taxonomy" id="28028"/>
    <lineage>
        <taxon>Bacteria</taxon>
        <taxon>Bacillati</taxon>
        <taxon>Actinomycetota</taxon>
        <taxon>Actinomycetes</taxon>
        <taxon>Mycobacteriales</taxon>
        <taxon>Corynebacteriaceae</taxon>
        <taxon>Corynebacterium</taxon>
    </lineage>
</organism>
<dbReference type="RefSeq" id="WP_075730752.1">
    <property type="nucleotide sequence ID" value="NZ_BJNB01000018.1"/>
</dbReference>
<reference evidence="3 4" key="1">
    <citation type="submission" date="2019-06" db="EMBL/GenBank/DDBJ databases">
        <title>Whole genome shotgun sequence of Corynebacterium flavescens NBRC 14136.</title>
        <authorList>
            <person name="Hosoyama A."/>
            <person name="Uohara A."/>
            <person name="Ohji S."/>
            <person name="Ichikawa N."/>
        </authorList>
    </citation>
    <scope>NUCLEOTIDE SEQUENCE [LARGE SCALE GENOMIC DNA]</scope>
    <source>
        <strain evidence="3 4">NBRC 14136</strain>
    </source>
</reference>
<evidence type="ECO:0008006" key="5">
    <source>
        <dbReference type="Google" id="ProtNLM"/>
    </source>
</evidence>
<evidence type="ECO:0000313" key="4">
    <source>
        <dbReference type="Proteomes" id="UP000315353"/>
    </source>
</evidence>
<dbReference type="GeneID" id="82881435"/>
<accession>A0AB73B8I1</accession>